<dbReference type="GO" id="GO:0003677">
    <property type="term" value="F:DNA binding"/>
    <property type="evidence" value="ECO:0007669"/>
    <property type="project" value="InterPro"/>
</dbReference>
<proteinExistence type="predicted"/>
<dbReference type="InterPro" id="IPR010982">
    <property type="entry name" value="Lambda_DNA-bd_dom_sf"/>
</dbReference>
<dbReference type="SUPFAM" id="SSF47413">
    <property type="entry name" value="lambda repressor-like DNA-binding domains"/>
    <property type="match status" value="1"/>
</dbReference>
<name>A0A6C0BFC2_9ZZZZ</name>
<evidence type="ECO:0000313" key="1">
    <source>
        <dbReference type="EMBL" id="QHS91015.1"/>
    </source>
</evidence>
<reference evidence="1" key="1">
    <citation type="journal article" date="2020" name="Nature">
        <title>Giant virus diversity and host interactions through global metagenomics.</title>
        <authorList>
            <person name="Schulz F."/>
            <person name="Roux S."/>
            <person name="Paez-Espino D."/>
            <person name="Jungbluth S."/>
            <person name="Walsh D.A."/>
            <person name="Denef V.J."/>
            <person name="McMahon K.D."/>
            <person name="Konstantinidis K.T."/>
            <person name="Eloe-Fadrosh E.A."/>
            <person name="Kyrpides N.C."/>
            <person name="Woyke T."/>
        </authorList>
    </citation>
    <scope>NUCLEOTIDE SEQUENCE</scope>
    <source>
        <strain evidence="1">GVMAG-M-3300013004-44</strain>
    </source>
</reference>
<protein>
    <recommendedName>
        <fullName evidence="2">HTH cro/C1-type domain-containing protein</fullName>
    </recommendedName>
</protein>
<accession>A0A6C0BFC2</accession>
<dbReference type="AlphaFoldDB" id="A0A6C0BFC2"/>
<dbReference type="EMBL" id="MN739154">
    <property type="protein sequence ID" value="QHS91015.1"/>
    <property type="molecule type" value="Genomic_DNA"/>
</dbReference>
<sequence>MNSDMINHQDWTTVTLKRRPVKKDSQEAEINERNRIAKLESAENVITKKTVQPESLQALIRKRIEMKLNQEKADQLCSFPRHTFKEIEANRSVPTQEQQSRIQRHFGVQIKIHTEKVLI</sequence>
<evidence type="ECO:0008006" key="2">
    <source>
        <dbReference type="Google" id="ProtNLM"/>
    </source>
</evidence>
<organism evidence="1">
    <name type="scientific">viral metagenome</name>
    <dbReference type="NCBI Taxonomy" id="1070528"/>
    <lineage>
        <taxon>unclassified sequences</taxon>
        <taxon>metagenomes</taxon>
        <taxon>organismal metagenomes</taxon>
    </lineage>
</organism>